<reference evidence="3 4" key="1">
    <citation type="submission" date="2018-04" db="EMBL/GenBank/DDBJ databases">
        <authorList>
            <person name="Zhang X."/>
            <person name="Yuan J."/>
            <person name="Li F."/>
            <person name="Xiang J."/>
        </authorList>
    </citation>
    <scope>NUCLEOTIDE SEQUENCE [LARGE SCALE GENOMIC DNA]</scope>
    <source>
        <tissue evidence="3">Muscle</tissue>
    </source>
</reference>
<feature type="region of interest" description="Disordered" evidence="1">
    <location>
        <begin position="343"/>
        <end position="366"/>
    </location>
</feature>
<evidence type="ECO:0000313" key="4">
    <source>
        <dbReference type="Proteomes" id="UP000283509"/>
    </source>
</evidence>
<dbReference type="EMBL" id="QCYY01001978">
    <property type="protein sequence ID" value="ROT73873.1"/>
    <property type="molecule type" value="Genomic_DNA"/>
</dbReference>
<dbReference type="Proteomes" id="UP000283509">
    <property type="component" value="Unassembled WGS sequence"/>
</dbReference>
<dbReference type="AlphaFoldDB" id="A0A3R7QBP6"/>
<dbReference type="InterPro" id="IPR027417">
    <property type="entry name" value="P-loop_NTPase"/>
</dbReference>
<dbReference type="SUPFAM" id="SSF81383">
    <property type="entry name" value="F-box domain"/>
    <property type="match status" value="1"/>
</dbReference>
<feature type="domain" description="F-box" evidence="2">
    <location>
        <begin position="33"/>
        <end position="79"/>
    </location>
</feature>
<reference evidence="3 4" key="2">
    <citation type="submission" date="2019-01" db="EMBL/GenBank/DDBJ databases">
        <title>The decoding of complex shrimp genome reveals the adaptation for benthos swimmer, frequently molting mechanism and breeding impact on genome.</title>
        <authorList>
            <person name="Sun Y."/>
            <person name="Gao Y."/>
            <person name="Yu Y."/>
        </authorList>
    </citation>
    <scope>NUCLEOTIDE SEQUENCE [LARGE SCALE GENOMIC DNA]</scope>
    <source>
        <tissue evidence="3">Muscle</tissue>
    </source>
</reference>
<dbReference type="InterPro" id="IPR036047">
    <property type="entry name" value="F-box-like_dom_sf"/>
</dbReference>
<dbReference type="Gene3D" id="3.40.50.300">
    <property type="entry name" value="P-loop containing nucleotide triphosphate hydrolases"/>
    <property type="match status" value="1"/>
</dbReference>
<accession>A0A3R7QBP6</accession>
<organism evidence="3 4">
    <name type="scientific">Penaeus vannamei</name>
    <name type="common">Whiteleg shrimp</name>
    <name type="synonym">Litopenaeus vannamei</name>
    <dbReference type="NCBI Taxonomy" id="6689"/>
    <lineage>
        <taxon>Eukaryota</taxon>
        <taxon>Metazoa</taxon>
        <taxon>Ecdysozoa</taxon>
        <taxon>Arthropoda</taxon>
        <taxon>Crustacea</taxon>
        <taxon>Multicrustacea</taxon>
        <taxon>Malacostraca</taxon>
        <taxon>Eumalacostraca</taxon>
        <taxon>Eucarida</taxon>
        <taxon>Decapoda</taxon>
        <taxon>Dendrobranchiata</taxon>
        <taxon>Penaeoidea</taxon>
        <taxon>Penaeidae</taxon>
        <taxon>Penaeus</taxon>
    </lineage>
</organism>
<name>A0A3R7QBP6_PENVA</name>
<dbReference type="PROSITE" id="PS50181">
    <property type="entry name" value="FBOX"/>
    <property type="match status" value="1"/>
</dbReference>
<comment type="caution">
    <text evidence="3">The sequence shown here is derived from an EMBL/GenBank/DDBJ whole genome shotgun (WGS) entry which is preliminary data.</text>
</comment>
<proteinExistence type="predicted"/>
<dbReference type="InterPro" id="IPR001810">
    <property type="entry name" value="F-box_dom"/>
</dbReference>
<protein>
    <recommendedName>
        <fullName evidence="2">F-box domain-containing protein</fullName>
    </recommendedName>
</protein>
<sequence>MSIVLYKRESCVDIIPEDDYYTQTEPKYTEDRPFGFFDLPSPVCMEVISLLSLRDTRAMALTCRAGWEITRDQLMWRNKLWIRAKVVNLGLIGPNISPCPNADMLVRDPLLVNNRLLYEILDPDSYINENHEDLDIGNLLSKMVTPTPTTSFNELLESFFSMFITSQPHSPSDPFSKGEGAPTFLLFGTPETRVSKKLALSFIASKDSTFDTVGLVKGKPGGVGGGVTVKYAHHLMNLLTVRRARPRLLVEGPKGTTFHPDVAEVVTRVDGLICYMDASCNCESGDGASHCSSQNGCRDGIHSIDVLELEAMMRTIPPDLAPPVLVLLAHMDDPATLARDLDSCDVPQHRPTNTTKDAGSCHDPATQKRHRPAMLYPVLSKLDLPWAVCEVEVKSLSGVHRGLNWLLKRTLKLKNG</sequence>
<dbReference type="OrthoDB" id="6343092at2759"/>
<evidence type="ECO:0000256" key="1">
    <source>
        <dbReference type="SAM" id="MobiDB-lite"/>
    </source>
</evidence>
<evidence type="ECO:0000313" key="3">
    <source>
        <dbReference type="EMBL" id="ROT73873.1"/>
    </source>
</evidence>
<evidence type="ECO:0000259" key="2">
    <source>
        <dbReference type="PROSITE" id="PS50181"/>
    </source>
</evidence>
<keyword evidence="4" id="KW-1185">Reference proteome</keyword>
<gene>
    <name evidence="3" type="ORF">C7M84_007677</name>
</gene>